<keyword evidence="6" id="KW-1185">Reference proteome</keyword>
<comment type="similarity">
    <text evidence="1">Belongs to the serpin family. Ov-serpin subfamily.</text>
</comment>
<feature type="domain" description="Serpin" evidence="4">
    <location>
        <begin position="70"/>
        <end position="469"/>
    </location>
</feature>
<evidence type="ECO:0000256" key="1">
    <source>
        <dbReference type="ARBA" id="ARBA00006426"/>
    </source>
</evidence>
<dbReference type="InterPro" id="IPR036186">
    <property type="entry name" value="Serpin_sf"/>
</dbReference>
<dbReference type="GeneTree" id="ENSGT00940000161637"/>
<dbReference type="InterPro" id="IPR000215">
    <property type="entry name" value="Serpin_fam"/>
</dbReference>
<dbReference type="Pfam" id="PF00079">
    <property type="entry name" value="Serpin"/>
    <property type="match status" value="1"/>
</dbReference>
<dbReference type="Gene3D" id="3.30.497.10">
    <property type="entry name" value="Antithrombin, subunit I, domain 2"/>
    <property type="match status" value="1"/>
</dbReference>
<organism evidence="5 6">
    <name type="scientific">Sarcophilus harrisii</name>
    <name type="common">Tasmanian devil</name>
    <name type="synonym">Sarcophilus laniarius</name>
    <dbReference type="NCBI Taxonomy" id="9305"/>
    <lineage>
        <taxon>Eukaryota</taxon>
        <taxon>Metazoa</taxon>
        <taxon>Chordata</taxon>
        <taxon>Craniata</taxon>
        <taxon>Vertebrata</taxon>
        <taxon>Euteleostomi</taxon>
        <taxon>Mammalia</taxon>
        <taxon>Metatheria</taxon>
        <taxon>Dasyuromorphia</taxon>
        <taxon>Dasyuridae</taxon>
        <taxon>Sarcophilus</taxon>
    </lineage>
</organism>
<reference evidence="5" key="2">
    <citation type="submission" date="2025-08" db="UniProtKB">
        <authorList>
            <consortium name="Ensembl"/>
        </authorList>
    </citation>
    <scope>IDENTIFICATION</scope>
</reference>
<dbReference type="InParanoid" id="G3X255"/>
<dbReference type="FunCoup" id="G3X255">
    <property type="interactions" value="268"/>
</dbReference>
<reference evidence="5" key="3">
    <citation type="submission" date="2025-09" db="UniProtKB">
        <authorList>
            <consortium name="Ensembl"/>
        </authorList>
    </citation>
    <scope>IDENTIFICATION</scope>
</reference>
<dbReference type="SUPFAM" id="SSF56574">
    <property type="entry name" value="Serpins"/>
    <property type="match status" value="1"/>
</dbReference>
<dbReference type="STRING" id="9305.ENSSHAP00000021760"/>
<dbReference type="HOGENOM" id="CLU_023330_0_2_1"/>
<evidence type="ECO:0000313" key="5">
    <source>
        <dbReference type="Ensembl" id="ENSSHAP00000021760.1"/>
    </source>
</evidence>
<proteinExistence type="inferred from homology"/>
<dbReference type="GO" id="GO:0004867">
    <property type="term" value="F:serine-type endopeptidase inhibitor activity"/>
    <property type="evidence" value="ECO:0007669"/>
    <property type="project" value="UniProtKB-KW"/>
</dbReference>
<dbReference type="GO" id="GO:0001533">
    <property type="term" value="C:cornified envelope"/>
    <property type="evidence" value="ECO:0007669"/>
    <property type="project" value="Ensembl"/>
</dbReference>
<gene>
    <name evidence="5" type="primary">SERPINB2</name>
</gene>
<evidence type="ECO:0000313" key="6">
    <source>
        <dbReference type="Proteomes" id="UP000007648"/>
    </source>
</evidence>
<keyword evidence="3" id="KW-0722">Serine protease inhibitor</keyword>
<keyword evidence="2" id="KW-0646">Protease inhibitor</keyword>
<dbReference type="InterPro" id="IPR042185">
    <property type="entry name" value="Serpin_sf_2"/>
</dbReference>
<dbReference type="PANTHER" id="PTHR11461:SF61">
    <property type="entry name" value="PLASMINOGEN ACTIVATOR INHIBITOR 2"/>
    <property type="match status" value="1"/>
</dbReference>
<dbReference type="AlphaFoldDB" id="G3X255"/>
<dbReference type="PANTHER" id="PTHR11461">
    <property type="entry name" value="SERINE PROTEASE INHIBITOR, SERPIN"/>
    <property type="match status" value="1"/>
</dbReference>
<evidence type="ECO:0000256" key="2">
    <source>
        <dbReference type="ARBA" id="ARBA00022690"/>
    </source>
</evidence>
<dbReference type="SMART" id="SM00093">
    <property type="entry name" value="SERPIN"/>
    <property type="match status" value="1"/>
</dbReference>
<dbReference type="Ensembl" id="ENSSHAT00000021934.2">
    <property type="protein sequence ID" value="ENSSHAP00000021760.1"/>
    <property type="gene ID" value="ENSSHAG00000018425.2"/>
</dbReference>
<dbReference type="OMA" id="MEDLYVA"/>
<evidence type="ECO:0000259" key="4">
    <source>
        <dbReference type="SMART" id="SM00093"/>
    </source>
</evidence>
<dbReference type="FunFam" id="2.30.39.10:FF:000001">
    <property type="entry name" value="Serpin family B member 2"/>
    <property type="match status" value="1"/>
</dbReference>
<dbReference type="eggNOG" id="KOG2392">
    <property type="taxonomic scope" value="Eukaryota"/>
</dbReference>
<protein>
    <submittedName>
        <fullName evidence="5">Serpin family B member 2</fullName>
    </submittedName>
</protein>
<dbReference type="GO" id="GO:0005615">
    <property type="term" value="C:extracellular space"/>
    <property type="evidence" value="ECO:0007669"/>
    <property type="project" value="InterPro"/>
</dbReference>
<reference evidence="5 6" key="1">
    <citation type="journal article" date="2011" name="Proc. Natl. Acad. Sci. U.S.A.">
        <title>Genetic diversity and population structure of the endangered marsupial Sarcophilus harrisii (Tasmanian devil).</title>
        <authorList>
            <person name="Miller W."/>
            <person name="Hayes V.M."/>
            <person name="Ratan A."/>
            <person name="Petersen D.C."/>
            <person name="Wittekindt N.E."/>
            <person name="Miller J."/>
            <person name="Walenz B."/>
            <person name="Knight J."/>
            <person name="Qi J."/>
            <person name="Zhao F."/>
            <person name="Wang Q."/>
            <person name="Bedoya-Reina O.C."/>
            <person name="Katiyar N."/>
            <person name="Tomsho L.P."/>
            <person name="Kasson L.M."/>
            <person name="Hardie R.A."/>
            <person name="Woodbridge P."/>
            <person name="Tindall E.A."/>
            <person name="Bertelsen M.F."/>
            <person name="Dixon D."/>
            <person name="Pyecroft S."/>
            <person name="Helgen K.M."/>
            <person name="Lesk A.M."/>
            <person name="Pringle T.H."/>
            <person name="Patterson N."/>
            <person name="Zhang Y."/>
            <person name="Kreiss A."/>
            <person name="Woods G.M."/>
            <person name="Jones M.E."/>
            <person name="Schuster S.C."/>
        </authorList>
    </citation>
    <scope>NUCLEOTIDE SEQUENCE [LARGE SCALE GENOMIC DNA]</scope>
</reference>
<dbReference type="InterPro" id="IPR023796">
    <property type="entry name" value="Serpin_dom"/>
</dbReference>
<dbReference type="PROSITE" id="PS00284">
    <property type="entry name" value="SERPIN"/>
    <property type="match status" value="1"/>
</dbReference>
<sequence length="469" mass="53631">MWMSFSITSLLELSWITVLLRRANSIIVDHRTMLLLLCTMFSWFCPLHSATVHAETIMENLQAANTKFAFNFFKNLSQNNEYQNVFFSPWSVSSTLGMVYMGAKGNTANQMAKVLEFNKVGGDEVDIPQMTTCGIMQQIQKKPYPVAIQKIQAENDINSSFKALSDAINQISEKYILESANKLFGEKSSRFKEEYLRLCKECYYAEPQSVNFREDANEARKEINSWVETQTKGKIPELLPEGSVNDETRLVLVNAVYFKGKWKTPFQNKAKRPQPFRVNLTERKPVQIMYLQDKLHIGYIKELKAQILELPYEGDVSMFILLPDDIADSSTGLELLEREMTYEKINQWIENATMESNDVHVFLPKFKLEKNYELKSILQSMGMKDAFNISQANFSGMSERNDLFLSEVFHQAAVEVNEEGTEAAAGTGGVMSGRTGHIGLQFVADHPFLFFIRHNKTNTILFFGRFCSP</sequence>
<dbReference type="Proteomes" id="UP000007648">
    <property type="component" value="Unassembled WGS sequence"/>
</dbReference>
<name>G3X255_SARHA</name>
<evidence type="ECO:0000256" key="3">
    <source>
        <dbReference type="ARBA" id="ARBA00022900"/>
    </source>
</evidence>
<dbReference type="InterPro" id="IPR042178">
    <property type="entry name" value="Serpin_sf_1"/>
</dbReference>
<dbReference type="InterPro" id="IPR023795">
    <property type="entry name" value="Serpin_CS"/>
</dbReference>
<accession>G3X255</accession>
<dbReference type="Gene3D" id="2.30.39.10">
    <property type="entry name" value="Alpha-1-antitrypsin, domain 1"/>
    <property type="match status" value="1"/>
</dbReference>